<accession>A0A0A8XNM2</accession>
<reference evidence="1" key="1">
    <citation type="submission" date="2014-09" db="EMBL/GenBank/DDBJ databases">
        <authorList>
            <person name="Magalhaes I.L.F."/>
            <person name="Oliveira U."/>
            <person name="Santos F.R."/>
            <person name="Vidigal T.H.D.A."/>
            <person name="Brescovit A.D."/>
            <person name="Santos A.J."/>
        </authorList>
    </citation>
    <scope>NUCLEOTIDE SEQUENCE</scope>
    <source>
        <tissue evidence="1">Shoot tissue taken approximately 20 cm above the soil surface</tissue>
    </source>
</reference>
<dbReference type="AlphaFoldDB" id="A0A0A8XNM2"/>
<name>A0A0A8XNM2_ARUDO</name>
<reference evidence="1" key="2">
    <citation type="journal article" date="2015" name="Data Brief">
        <title>Shoot transcriptome of the giant reed, Arundo donax.</title>
        <authorList>
            <person name="Barrero R.A."/>
            <person name="Guerrero F.D."/>
            <person name="Moolhuijzen P."/>
            <person name="Goolsby J.A."/>
            <person name="Tidwell J."/>
            <person name="Bellgard S.E."/>
            <person name="Bellgard M.I."/>
        </authorList>
    </citation>
    <scope>NUCLEOTIDE SEQUENCE</scope>
    <source>
        <tissue evidence="1">Shoot tissue taken approximately 20 cm above the soil surface</tissue>
    </source>
</reference>
<protein>
    <submittedName>
        <fullName evidence="1">Uncharacterized protein</fullName>
    </submittedName>
</protein>
<sequence>MDVLTTKDFMYPKISSALYKINLCQIKFSAEVYFSMPLI</sequence>
<proteinExistence type="predicted"/>
<dbReference type="EMBL" id="GBRH01282816">
    <property type="protein sequence ID" value="JAD15079.1"/>
    <property type="molecule type" value="Transcribed_RNA"/>
</dbReference>
<organism evidence="1">
    <name type="scientific">Arundo donax</name>
    <name type="common">Giant reed</name>
    <name type="synonym">Donax arundinaceus</name>
    <dbReference type="NCBI Taxonomy" id="35708"/>
    <lineage>
        <taxon>Eukaryota</taxon>
        <taxon>Viridiplantae</taxon>
        <taxon>Streptophyta</taxon>
        <taxon>Embryophyta</taxon>
        <taxon>Tracheophyta</taxon>
        <taxon>Spermatophyta</taxon>
        <taxon>Magnoliopsida</taxon>
        <taxon>Liliopsida</taxon>
        <taxon>Poales</taxon>
        <taxon>Poaceae</taxon>
        <taxon>PACMAD clade</taxon>
        <taxon>Arundinoideae</taxon>
        <taxon>Arundineae</taxon>
        <taxon>Arundo</taxon>
    </lineage>
</organism>
<evidence type="ECO:0000313" key="1">
    <source>
        <dbReference type="EMBL" id="JAD15079.1"/>
    </source>
</evidence>